<dbReference type="InterPro" id="IPR001431">
    <property type="entry name" value="Pept_M16_Zn_BS"/>
</dbReference>
<dbReference type="PANTHER" id="PTHR11851">
    <property type="entry name" value="METALLOPROTEASE"/>
    <property type="match status" value="1"/>
</dbReference>
<evidence type="ECO:0000256" key="2">
    <source>
        <dbReference type="RuleBase" id="RU004447"/>
    </source>
</evidence>
<gene>
    <name evidence="5" type="ORF">A2Z10_02170</name>
</gene>
<name>A0A1F5AYT4_9BACT</name>
<dbReference type="InterPro" id="IPR050361">
    <property type="entry name" value="MPP/UQCRC_Complex"/>
</dbReference>
<dbReference type="InterPro" id="IPR007863">
    <property type="entry name" value="Peptidase_M16_C"/>
</dbReference>
<dbReference type="InterPro" id="IPR011765">
    <property type="entry name" value="Pept_M16_N"/>
</dbReference>
<evidence type="ECO:0000259" key="4">
    <source>
        <dbReference type="Pfam" id="PF05193"/>
    </source>
</evidence>
<dbReference type="Pfam" id="PF05193">
    <property type="entry name" value="Peptidase_M16_C"/>
    <property type="match status" value="1"/>
</dbReference>
<reference evidence="5 6" key="1">
    <citation type="journal article" date="2016" name="Nat. Commun.">
        <title>Thousands of microbial genomes shed light on interconnected biogeochemical processes in an aquifer system.</title>
        <authorList>
            <person name="Anantharaman K."/>
            <person name="Brown C.T."/>
            <person name="Hug L.A."/>
            <person name="Sharon I."/>
            <person name="Castelle C.J."/>
            <person name="Probst A.J."/>
            <person name="Thomas B.C."/>
            <person name="Singh A."/>
            <person name="Wilkins M.J."/>
            <person name="Karaoz U."/>
            <person name="Brodie E.L."/>
            <person name="Williams K.H."/>
            <person name="Hubbard S.S."/>
            <person name="Banfield J.F."/>
        </authorList>
    </citation>
    <scope>NUCLEOTIDE SEQUENCE [LARGE SCALE GENOMIC DNA]</scope>
</reference>
<feature type="domain" description="Peptidase M16 N-terminal" evidence="3">
    <location>
        <begin position="20"/>
        <end position="165"/>
    </location>
</feature>
<evidence type="ECO:0000313" key="6">
    <source>
        <dbReference type="Proteomes" id="UP000176639"/>
    </source>
</evidence>
<evidence type="ECO:0000313" key="5">
    <source>
        <dbReference type="EMBL" id="OGD23364.1"/>
    </source>
</evidence>
<dbReference type="EMBL" id="MEYI01000043">
    <property type="protein sequence ID" value="OGD23364.1"/>
    <property type="molecule type" value="Genomic_DNA"/>
</dbReference>
<dbReference type="AlphaFoldDB" id="A0A1F5AYT4"/>
<proteinExistence type="inferred from homology"/>
<dbReference type="GO" id="GO:0006508">
    <property type="term" value="P:proteolysis"/>
    <property type="evidence" value="ECO:0007669"/>
    <property type="project" value="InterPro"/>
</dbReference>
<dbReference type="InterPro" id="IPR011249">
    <property type="entry name" value="Metalloenz_LuxS/M16"/>
</dbReference>
<dbReference type="Proteomes" id="UP000176639">
    <property type="component" value="Unassembled WGS sequence"/>
</dbReference>
<sequence length="426" mass="48208">MKSKLTHRKTTLPNGLRIITVPMKNTSAVTAMVFVKAGSRYERKEENGISHLLEHLFFEGTKKRPDTAIKRELDRIGAASNAYTSFDHTAYYVKADAKFFDLSMDVLSDMYLNSLFRPVTIEKERRVVVEEIRMYQDSPRKHVWDNFYRLLYPNNSLGWPITGPEKTVLSLKRNNFLSYMERFYSAQNTIIVIAGNVGEKQAIEKVKKYFKRIPKGKAATFAPVVDAQKKPRVHVEYKKIDQAHLVLGVNAYSASDPRRYALEVLAAIMGGYFSSRLMLSVRDKLGLAYYVGCDVNQHEDVGTFSAYAGLNLKNVDVGISAIMKEFKKILKTPISQQEIDDAKSHIEGALSLQIEASDNVAMHAGWSEVLSGKIETPEEYMKHIRKVSAKDLQAIAKDLLKPERLNCAIIGPFAKEEGRFLSLLQV</sequence>
<accession>A0A1F5AYT4</accession>
<dbReference type="GO" id="GO:0004222">
    <property type="term" value="F:metalloendopeptidase activity"/>
    <property type="evidence" value="ECO:0007669"/>
    <property type="project" value="InterPro"/>
</dbReference>
<evidence type="ECO:0000259" key="3">
    <source>
        <dbReference type="Pfam" id="PF00675"/>
    </source>
</evidence>
<dbReference type="PANTHER" id="PTHR11851:SF49">
    <property type="entry name" value="MITOCHONDRIAL-PROCESSING PEPTIDASE SUBUNIT ALPHA"/>
    <property type="match status" value="1"/>
</dbReference>
<feature type="domain" description="Peptidase M16 C-terminal" evidence="4">
    <location>
        <begin position="171"/>
        <end position="344"/>
    </location>
</feature>
<comment type="similarity">
    <text evidence="1 2">Belongs to the peptidase M16 family.</text>
</comment>
<dbReference type="GO" id="GO:0046872">
    <property type="term" value="F:metal ion binding"/>
    <property type="evidence" value="ECO:0007669"/>
    <property type="project" value="InterPro"/>
</dbReference>
<dbReference type="SUPFAM" id="SSF63411">
    <property type="entry name" value="LuxS/MPP-like metallohydrolase"/>
    <property type="match status" value="2"/>
</dbReference>
<evidence type="ECO:0008006" key="7">
    <source>
        <dbReference type="Google" id="ProtNLM"/>
    </source>
</evidence>
<organism evidence="5 6">
    <name type="scientific">Candidatus Azambacteria bacterium RBG_16_47_10</name>
    <dbReference type="NCBI Taxonomy" id="1797292"/>
    <lineage>
        <taxon>Bacteria</taxon>
        <taxon>Candidatus Azamiibacteriota</taxon>
    </lineage>
</organism>
<protein>
    <recommendedName>
        <fullName evidence="7">Peptidase M16</fullName>
    </recommendedName>
</protein>
<dbReference type="PROSITE" id="PS00143">
    <property type="entry name" value="INSULINASE"/>
    <property type="match status" value="1"/>
</dbReference>
<dbReference type="Gene3D" id="3.30.830.10">
    <property type="entry name" value="Metalloenzyme, LuxS/M16 peptidase-like"/>
    <property type="match status" value="2"/>
</dbReference>
<comment type="caution">
    <text evidence="5">The sequence shown here is derived from an EMBL/GenBank/DDBJ whole genome shotgun (WGS) entry which is preliminary data.</text>
</comment>
<evidence type="ECO:0000256" key="1">
    <source>
        <dbReference type="ARBA" id="ARBA00007261"/>
    </source>
</evidence>
<dbReference type="Pfam" id="PF00675">
    <property type="entry name" value="Peptidase_M16"/>
    <property type="match status" value="1"/>
</dbReference>